<evidence type="ECO:0000313" key="10">
    <source>
        <dbReference type="EMBL" id="RAU20111.1"/>
    </source>
</evidence>
<evidence type="ECO:0000313" key="11">
    <source>
        <dbReference type="Proteomes" id="UP000251075"/>
    </source>
</evidence>
<feature type="transmembrane region" description="Helical" evidence="7">
    <location>
        <begin position="288"/>
        <end position="306"/>
    </location>
</feature>
<dbReference type="OrthoDB" id="5288404at2"/>
<accession>A0A364NSQ0</accession>
<evidence type="ECO:0000256" key="5">
    <source>
        <dbReference type="ARBA" id="ARBA00022989"/>
    </source>
</evidence>
<evidence type="ECO:0000256" key="4">
    <source>
        <dbReference type="ARBA" id="ARBA00022840"/>
    </source>
</evidence>
<dbReference type="SUPFAM" id="SSF90123">
    <property type="entry name" value="ABC transporter transmembrane region"/>
    <property type="match status" value="2"/>
</dbReference>
<keyword evidence="4 10" id="KW-0067">ATP-binding</keyword>
<dbReference type="RefSeq" id="WP_112147387.1">
    <property type="nucleotide sequence ID" value="NZ_PGTO01000036.1"/>
</dbReference>
<name>A0A364NSQ0_9PROT</name>
<dbReference type="GO" id="GO:0140359">
    <property type="term" value="F:ABC-type transporter activity"/>
    <property type="evidence" value="ECO:0007669"/>
    <property type="project" value="InterPro"/>
</dbReference>
<feature type="domain" description="ABC transporter" evidence="8">
    <location>
        <begin position="1101"/>
        <end position="1328"/>
    </location>
</feature>
<keyword evidence="2 7" id="KW-0812">Transmembrane</keyword>
<comment type="caution">
    <text evidence="10">The sequence shown here is derived from an EMBL/GenBank/DDBJ whole genome shotgun (WGS) entry which is preliminary data.</text>
</comment>
<feature type="domain" description="ABC transmembrane type-1" evidence="9">
    <location>
        <begin position="792"/>
        <end position="1067"/>
    </location>
</feature>
<dbReference type="Gene3D" id="3.40.50.300">
    <property type="entry name" value="P-loop containing nucleotide triphosphate hydrolases"/>
    <property type="match status" value="2"/>
</dbReference>
<dbReference type="InterPro" id="IPR003593">
    <property type="entry name" value="AAA+_ATPase"/>
</dbReference>
<dbReference type="InterPro" id="IPR036640">
    <property type="entry name" value="ABC1_TM_sf"/>
</dbReference>
<feature type="transmembrane region" description="Helical" evidence="7">
    <location>
        <begin position="1003"/>
        <end position="1025"/>
    </location>
</feature>
<sequence length="1329" mass="143099">MTGSIDIALTLKAFFAWLVTGAAELQSSAVPAWLPDELRSLRRAFVSHPRSVGTLSGFKRYLPDLIVVSLVLNLLGLALPLTLLQVYDRILPSTATDTLIALGIGIVISVTLETILRICRSAVTGWTSARFEHLAASRAFSYLLRQPLDVFERKGTGVHLESLSAIHTLKDFYAGQAFLNIFDLPFALIYLILTMAFGGWLVLVPLLLMIGFSCAALVLGRTMMDAIRRRLTSDDQRVNFIVEILSGIQTIKALGMEAQMMRRHERLLENSSQAEFSVSEISAKSQSMALLFSHLTTILVVAFGSIEVIEGGMTTGVLAACSLLAGRCIQPVQSALDRWSRFQTARLAEERLANMLDGENADLLNPLPALGEISGNLRLDGVTLKFGADICVLDDVDLEIKPGELIGISGENGVGKSSLLGVMAGLIQPTTGRVLADGCNLAGFDSVSVRDALAFIPQRPELFRGTILENMTLFDDNKSSIAKGYAADLGVDRFISRLPQGYDTMVGEGSGDSLPRGIRQLLAIVRALAQEPRIVLFDEANTAVDGAGDTALRNVFEALKGRATIILISSRPSMLSLADRTFKLIQGKLVDAKASSRASAPPVPLANVAALQAAQDAQPQSAATFDERRAKMASATMSFLSDVERESAFGRCLMPLLNAMHWTGDLRHLAEALPHFNNNLDIVAFRNVMAHLGYGNEAVVLKGQAIDSRVLPCLYVDYNGNPMVLMSMADKGVEALDMSSGTDRVIPSSEIYGAAYFFTPLEAGSQQVAQGQWFKKVVSRFHGLIWALLGQSLIINLLSLGVPLFTMSVYDKVISTGDVAMLVAFLCGVLIVIAGDEVLRELRSKASAYVGARISYIVTTTVFERTLLLPLGLTERASIGSQLARFKDLESFRDFFGGGIANILIDIPFVVIYLVVLVILGGTVALVPVAALVIFAIIVVAAMPVVRRRVSGSGRSVTRRQEFVVETLLKMRAIHYSGMEAVWRERFKDTSAQAAMAGYESSLLTGVLASVSQAMVVLSGMATMIVGVYQVLLGSMTAGALIASMMVVWRILAPMQTGFSLVQRIEQTRSSIRQLEALVAFHTEGDSRASGNSGLSLRGAVTFSRVSLRYSSDADPALLGVSFEAQPGEVIAIVGSDGAGKSTVLKLIAGLYAPQAGNVMIDDLDIRQIDPVELRKCIGYAPQAPQLFFGTIAQNLRLAQPTASEADLRQAMTLAGVWDEIAALDRGLDTRVGDAASNRISTSLAQGISLARAYLKKSSILLLDEPVTGLDFDGDRCFREFVEAMKGKATIFIVTHRPSHLTLADQIVVLEKGAVRAVGPAAEVRAKLA</sequence>
<proteinExistence type="predicted"/>
<protein>
    <submittedName>
        <fullName evidence="10">ATP-binding protein</fullName>
    </submittedName>
</protein>
<evidence type="ECO:0000259" key="9">
    <source>
        <dbReference type="PROSITE" id="PS50929"/>
    </source>
</evidence>
<dbReference type="GO" id="GO:0005886">
    <property type="term" value="C:plasma membrane"/>
    <property type="evidence" value="ECO:0007669"/>
    <property type="project" value="UniProtKB-SubCell"/>
</dbReference>
<feature type="transmembrane region" description="Helical" evidence="7">
    <location>
        <begin position="99"/>
        <end position="118"/>
    </location>
</feature>
<feature type="transmembrane region" description="Helical" evidence="7">
    <location>
        <begin position="819"/>
        <end position="839"/>
    </location>
</feature>
<dbReference type="InterPro" id="IPR027417">
    <property type="entry name" value="P-loop_NTPase"/>
</dbReference>
<feature type="transmembrane region" description="Helical" evidence="7">
    <location>
        <begin position="65"/>
        <end position="87"/>
    </location>
</feature>
<dbReference type="SUPFAM" id="SSF52540">
    <property type="entry name" value="P-loop containing nucleoside triphosphate hydrolases"/>
    <property type="match status" value="2"/>
</dbReference>
<gene>
    <name evidence="10" type="ORF">CU669_20140</name>
</gene>
<dbReference type="SMART" id="SM00382">
    <property type="entry name" value="AAA"/>
    <property type="match status" value="2"/>
</dbReference>
<dbReference type="InterPro" id="IPR039421">
    <property type="entry name" value="Type_1_exporter"/>
</dbReference>
<keyword evidence="3" id="KW-0547">Nucleotide-binding</keyword>
<dbReference type="InterPro" id="IPR003439">
    <property type="entry name" value="ABC_transporter-like_ATP-bd"/>
</dbReference>
<dbReference type="Proteomes" id="UP000251075">
    <property type="component" value="Unassembled WGS sequence"/>
</dbReference>
<dbReference type="InterPro" id="IPR011527">
    <property type="entry name" value="ABC1_TM_dom"/>
</dbReference>
<dbReference type="GO" id="GO:0016887">
    <property type="term" value="F:ATP hydrolysis activity"/>
    <property type="evidence" value="ECO:0007669"/>
    <property type="project" value="InterPro"/>
</dbReference>
<dbReference type="PROSITE" id="PS50929">
    <property type="entry name" value="ABC_TM1F"/>
    <property type="match status" value="2"/>
</dbReference>
<evidence type="ECO:0000256" key="2">
    <source>
        <dbReference type="ARBA" id="ARBA00022692"/>
    </source>
</evidence>
<evidence type="ECO:0000256" key="6">
    <source>
        <dbReference type="ARBA" id="ARBA00023136"/>
    </source>
</evidence>
<feature type="transmembrane region" description="Helical" evidence="7">
    <location>
        <begin position="895"/>
        <end position="919"/>
    </location>
</feature>
<reference evidence="10 11" key="1">
    <citation type="submission" date="2017-11" db="EMBL/GenBank/DDBJ databases">
        <title>Draft genome sequence of magnetotactic bacterium Magnetospirillum kuznetsovii LBB-42.</title>
        <authorList>
            <person name="Grouzdev D.S."/>
            <person name="Rysina M.S."/>
            <person name="Baslerov R.V."/>
            <person name="Koziaeva V."/>
        </authorList>
    </citation>
    <scope>NUCLEOTIDE SEQUENCE [LARGE SCALE GENOMIC DNA]</scope>
    <source>
        <strain evidence="10 11">LBB-42</strain>
    </source>
</reference>
<dbReference type="Pfam" id="PF00664">
    <property type="entry name" value="ABC_membrane"/>
    <property type="match status" value="2"/>
</dbReference>
<dbReference type="Gene3D" id="1.20.1560.10">
    <property type="entry name" value="ABC transporter type 1, transmembrane domain"/>
    <property type="match status" value="2"/>
</dbReference>
<keyword evidence="11" id="KW-1185">Reference proteome</keyword>
<feature type="transmembrane region" description="Helical" evidence="7">
    <location>
        <begin position="187"/>
        <end position="220"/>
    </location>
</feature>
<feature type="transmembrane region" description="Helical" evidence="7">
    <location>
        <begin position="1031"/>
        <end position="1052"/>
    </location>
</feature>
<dbReference type="EMBL" id="PGTO01000036">
    <property type="protein sequence ID" value="RAU20111.1"/>
    <property type="molecule type" value="Genomic_DNA"/>
</dbReference>
<evidence type="ECO:0000256" key="7">
    <source>
        <dbReference type="SAM" id="Phobius"/>
    </source>
</evidence>
<dbReference type="PANTHER" id="PTHR24221">
    <property type="entry name" value="ATP-BINDING CASSETTE SUB-FAMILY B"/>
    <property type="match status" value="1"/>
</dbReference>
<evidence type="ECO:0000256" key="1">
    <source>
        <dbReference type="ARBA" id="ARBA00004651"/>
    </source>
</evidence>
<dbReference type="GO" id="GO:0005524">
    <property type="term" value="F:ATP binding"/>
    <property type="evidence" value="ECO:0007669"/>
    <property type="project" value="UniProtKB-KW"/>
</dbReference>
<dbReference type="PROSITE" id="PS50893">
    <property type="entry name" value="ABC_TRANSPORTER_2"/>
    <property type="match status" value="2"/>
</dbReference>
<dbReference type="Pfam" id="PF00005">
    <property type="entry name" value="ABC_tran"/>
    <property type="match status" value="2"/>
</dbReference>
<evidence type="ECO:0000259" key="8">
    <source>
        <dbReference type="PROSITE" id="PS50893"/>
    </source>
</evidence>
<comment type="subcellular location">
    <subcellularLocation>
        <location evidence="1">Cell membrane</location>
        <topology evidence="1">Multi-pass membrane protein</topology>
    </subcellularLocation>
</comment>
<keyword evidence="5 7" id="KW-1133">Transmembrane helix</keyword>
<feature type="domain" description="ABC transporter" evidence="8">
    <location>
        <begin position="377"/>
        <end position="611"/>
    </location>
</feature>
<feature type="transmembrane region" description="Helical" evidence="7">
    <location>
        <begin position="925"/>
        <end position="946"/>
    </location>
</feature>
<organism evidence="10 11">
    <name type="scientific">Paramagnetospirillum kuznetsovii</name>
    <dbReference type="NCBI Taxonomy" id="2053833"/>
    <lineage>
        <taxon>Bacteria</taxon>
        <taxon>Pseudomonadati</taxon>
        <taxon>Pseudomonadota</taxon>
        <taxon>Alphaproteobacteria</taxon>
        <taxon>Rhodospirillales</taxon>
        <taxon>Magnetospirillaceae</taxon>
        <taxon>Paramagnetospirillum</taxon>
    </lineage>
</organism>
<evidence type="ECO:0000256" key="3">
    <source>
        <dbReference type="ARBA" id="ARBA00022741"/>
    </source>
</evidence>
<feature type="transmembrane region" description="Helical" evidence="7">
    <location>
        <begin position="784"/>
        <end position="807"/>
    </location>
</feature>
<dbReference type="GO" id="GO:0034040">
    <property type="term" value="F:ATPase-coupled lipid transmembrane transporter activity"/>
    <property type="evidence" value="ECO:0007669"/>
    <property type="project" value="TreeGrafter"/>
</dbReference>
<keyword evidence="6 7" id="KW-0472">Membrane</keyword>
<dbReference type="PANTHER" id="PTHR24221:SF248">
    <property type="entry name" value="ABC TRANSPORTER TRANSMEMBRANE REGION"/>
    <property type="match status" value="1"/>
</dbReference>
<feature type="domain" description="ABC transmembrane type-1" evidence="9">
    <location>
        <begin position="65"/>
        <end position="344"/>
    </location>
</feature>